<accession>A0ABY7EM29</accession>
<dbReference type="InterPro" id="IPR016187">
    <property type="entry name" value="CTDL_fold"/>
</dbReference>
<gene>
    <name evidence="2" type="ORF">MAR_035108</name>
</gene>
<keyword evidence="3" id="KW-1185">Reference proteome</keyword>
<organism evidence="2 3">
    <name type="scientific">Mya arenaria</name>
    <name type="common">Soft-shell clam</name>
    <dbReference type="NCBI Taxonomy" id="6604"/>
    <lineage>
        <taxon>Eukaryota</taxon>
        <taxon>Metazoa</taxon>
        <taxon>Spiralia</taxon>
        <taxon>Lophotrochozoa</taxon>
        <taxon>Mollusca</taxon>
        <taxon>Bivalvia</taxon>
        <taxon>Autobranchia</taxon>
        <taxon>Heteroconchia</taxon>
        <taxon>Euheterodonta</taxon>
        <taxon>Imparidentia</taxon>
        <taxon>Neoheterodontei</taxon>
        <taxon>Myida</taxon>
        <taxon>Myoidea</taxon>
        <taxon>Myidae</taxon>
        <taxon>Mya</taxon>
    </lineage>
</organism>
<dbReference type="Gene3D" id="3.10.100.10">
    <property type="entry name" value="Mannose-Binding Protein A, subunit A"/>
    <property type="match status" value="1"/>
</dbReference>
<dbReference type="Proteomes" id="UP001164746">
    <property type="component" value="Chromosome 7"/>
</dbReference>
<protein>
    <recommendedName>
        <fullName evidence="4">C-type lectin domain-containing protein</fullName>
    </recommendedName>
</protein>
<proteinExistence type="predicted"/>
<dbReference type="EMBL" id="CP111018">
    <property type="protein sequence ID" value="WAR10032.1"/>
    <property type="molecule type" value="Genomic_DNA"/>
</dbReference>
<dbReference type="InterPro" id="IPR016186">
    <property type="entry name" value="C-type_lectin-like/link_sf"/>
</dbReference>
<evidence type="ECO:0000313" key="3">
    <source>
        <dbReference type="Proteomes" id="UP001164746"/>
    </source>
</evidence>
<name>A0ABY7EM29_MYAAR</name>
<feature type="region of interest" description="Disordered" evidence="1">
    <location>
        <begin position="1"/>
        <end position="20"/>
    </location>
</feature>
<evidence type="ECO:0008006" key="4">
    <source>
        <dbReference type="Google" id="ProtNLM"/>
    </source>
</evidence>
<evidence type="ECO:0000256" key="1">
    <source>
        <dbReference type="SAM" id="MobiDB-lite"/>
    </source>
</evidence>
<dbReference type="SUPFAM" id="SSF56436">
    <property type="entry name" value="C-type lectin-like"/>
    <property type="match status" value="1"/>
</dbReference>
<reference evidence="2" key="1">
    <citation type="submission" date="2022-11" db="EMBL/GenBank/DDBJ databases">
        <title>Centuries of genome instability and evolution in soft-shell clam transmissible cancer (bioRxiv).</title>
        <authorList>
            <person name="Hart S.F.M."/>
            <person name="Yonemitsu M.A."/>
            <person name="Giersch R.M."/>
            <person name="Beal B.F."/>
            <person name="Arriagada G."/>
            <person name="Davis B.W."/>
            <person name="Ostrander E.A."/>
            <person name="Goff S.P."/>
            <person name="Metzger M.J."/>
        </authorList>
    </citation>
    <scope>NUCLEOTIDE SEQUENCE</scope>
    <source>
        <strain evidence="2">MELC-2E11</strain>
        <tissue evidence="2">Siphon/mantle</tissue>
    </source>
</reference>
<evidence type="ECO:0000313" key="2">
    <source>
        <dbReference type="EMBL" id="WAR10032.1"/>
    </source>
</evidence>
<sequence>MTKCESSFTFPPSASDTHALTSTSTRGFLVLRQRGRYPDICQDDWIWRTLDGVAIPMSQGLGGLWISERPNGGNNLNCLWMWESNDSRFNDTECDKSDVRVICEME</sequence>